<dbReference type="Proteomes" id="UP001215598">
    <property type="component" value="Unassembled WGS sequence"/>
</dbReference>
<evidence type="ECO:0000313" key="3">
    <source>
        <dbReference type="EMBL" id="KAJ7714080.1"/>
    </source>
</evidence>
<evidence type="ECO:0000256" key="1">
    <source>
        <dbReference type="SAM" id="MobiDB-lite"/>
    </source>
</evidence>
<feature type="transmembrane region" description="Helical" evidence="2">
    <location>
        <begin position="38"/>
        <end position="57"/>
    </location>
</feature>
<keyword evidence="2" id="KW-0812">Transmembrane</keyword>
<feature type="region of interest" description="Disordered" evidence="1">
    <location>
        <begin position="1"/>
        <end position="33"/>
    </location>
</feature>
<name>A0AAD7MEY5_9AGAR</name>
<protein>
    <recommendedName>
        <fullName evidence="5">Mid2 domain-containing protein</fullName>
    </recommendedName>
</protein>
<feature type="region of interest" description="Disordered" evidence="1">
    <location>
        <begin position="462"/>
        <end position="534"/>
    </location>
</feature>
<feature type="compositionally biased region" description="Low complexity" evidence="1">
    <location>
        <begin position="416"/>
        <end position="430"/>
    </location>
</feature>
<keyword evidence="2" id="KW-0472">Membrane</keyword>
<feature type="compositionally biased region" description="Low complexity" evidence="1">
    <location>
        <begin position="377"/>
        <end position="396"/>
    </location>
</feature>
<reference evidence="3" key="1">
    <citation type="submission" date="2023-03" db="EMBL/GenBank/DDBJ databases">
        <title>Massive genome expansion in bonnet fungi (Mycena s.s.) driven by repeated elements and novel gene families across ecological guilds.</title>
        <authorList>
            <consortium name="Lawrence Berkeley National Laboratory"/>
            <person name="Harder C.B."/>
            <person name="Miyauchi S."/>
            <person name="Viragh M."/>
            <person name="Kuo A."/>
            <person name="Thoen E."/>
            <person name="Andreopoulos B."/>
            <person name="Lu D."/>
            <person name="Skrede I."/>
            <person name="Drula E."/>
            <person name="Henrissat B."/>
            <person name="Morin E."/>
            <person name="Kohler A."/>
            <person name="Barry K."/>
            <person name="LaButti K."/>
            <person name="Morin E."/>
            <person name="Salamov A."/>
            <person name="Lipzen A."/>
            <person name="Mereny Z."/>
            <person name="Hegedus B."/>
            <person name="Baldrian P."/>
            <person name="Stursova M."/>
            <person name="Weitz H."/>
            <person name="Taylor A."/>
            <person name="Grigoriev I.V."/>
            <person name="Nagy L.G."/>
            <person name="Martin F."/>
            <person name="Kauserud H."/>
        </authorList>
    </citation>
    <scope>NUCLEOTIDE SEQUENCE</scope>
    <source>
        <strain evidence="3">CBHHK182m</strain>
    </source>
</reference>
<feature type="transmembrane region" description="Helical" evidence="2">
    <location>
        <begin position="302"/>
        <end position="326"/>
    </location>
</feature>
<sequence>MSSKSASRKLSGPGADSFLPSTNGGPSDSFAPRSPRPAMSFGVTTLLTFLVFCSVIAPCRAQSSKIFQWGFSGNALSQSLPACRSFGITVKPFTAGNDTHGTPPFYMVALAIGATPTTSLIGTNESNLTWVVDQPIGTQMLLEVVDANGSSGGVPPGLFTVVQGTSTTNCVPPPSTEPAFTVSANVSGTLTTCQPWGISIVGGVPPYNLTLAALNSPIVTNVTMEPTDDHFTFINRADPNTQLVAAISDFNGRWATGTPIVSTAGSSDVSCTGIVGGGSTNVKVAAQEKAATAAAVSRKKSAVVAGVVVTVIVVLLLAGVGVWLFLRRRKVQQATKEITPRQFEGGSAPAQTFQETGGQILSINSFIAPGSPPRSPGPSVLSHSISRSSPSTRSRSQTIDENPFEPPPPLRRSPESAHSASSNGSAHSHGLQVRNPNRPAAFTSFPTASVRRSAKEIEAGLETANSSNSEYYLGDAGGSDPGLGRSQSAMVAGPSGSRQVPSRSASVGTSEVFQHEDAGIVQELPPPYADRGRP</sequence>
<keyword evidence="2" id="KW-1133">Transmembrane helix</keyword>
<comment type="caution">
    <text evidence="3">The sequence shown here is derived from an EMBL/GenBank/DDBJ whole genome shotgun (WGS) entry which is preliminary data.</text>
</comment>
<dbReference type="EMBL" id="JARKIB010000331">
    <property type="protein sequence ID" value="KAJ7714080.1"/>
    <property type="molecule type" value="Genomic_DNA"/>
</dbReference>
<proteinExistence type="predicted"/>
<dbReference type="AlphaFoldDB" id="A0AAD7MEY5"/>
<evidence type="ECO:0008006" key="5">
    <source>
        <dbReference type="Google" id="ProtNLM"/>
    </source>
</evidence>
<keyword evidence="4" id="KW-1185">Reference proteome</keyword>
<accession>A0AAD7MEY5</accession>
<feature type="compositionally biased region" description="Polar residues" evidence="1">
    <location>
        <begin position="496"/>
        <end position="512"/>
    </location>
</feature>
<feature type="region of interest" description="Disordered" evidence="1">
    <location>
        <begin position="364"/>
        <end position="449"/>
    </location>
</feature>
<evidence type="ECO:0000256" key="2">
    <source>
        <dbReference type="SAM" id="Phobius"/>
    </source>
</evidence>
<organism evidence="3 4">
    <name type="scientific">Mycena metata</name>
    <dbReference type="NCBI Taxonomy" id="1033252"/>
    <lineage>
        <taxon>Eukaryota</taxon>
        <taxon>Fungi</taxon>
        <taxon>Dikarya</taxon>
        <taxon>Basidiomycota</taxon>
        <taxon>Agaricomycotina</taxon>
        <taxon>Agaricomycetes</taxon>
        <taxon>Agaricomycetidae</taxon>
        <taxon>Agaricales</taxon>
        <taxon>Marasmiineae</taxon>
        <taxon>Mycenaceae</taxon>
        <taxon>Mycena</taxon>
    </lineage>
</organism>
<gene>
    <name evidence="3" type="ORF">B0H16DRAFT_1809079</name>
</gene>
<evidence type="ECO:0000313" key="4">
    <source>
        <dbReference type="Proteomes" id="UP001215598"/>
    </source>
</evidence>